<dbReference type="OrthoDB" id="270970at2759"/>
<dbReference type="InterPro" id="IPR000008">
    <property type="entry name" value="C2_dom"/>
</dbReference>
<dbReference type="SUPFAM" id="SSF49562">
    <property type="entry name" value="C2 domain (Calcium/lipid-binding domain, CaLB)"/>
    <property type="match status" value="1"/>
</dbReference>
<protein>
    <submittedName>
        <fullName evidence="3">Protein SRC2 homolog isoform X2</fullName>
    </submittedName>
</protein>
<dbReference type="InterPro" id="IPR052981">
    <property type="entry name" value="Ingression_C2_domain"/>
</dbReference>
<dbReference type="Proteomes" id="UP000615446">
    <property type="component" value="Unassembled WGS sequence"/>
</dbReference>
<gene>
    <name evidence="3" type="ORF">RCL2_002699100</name>
    <name evidence="2" type="ORF">RclHR1_02410015</name>
</gene>
<dbReference type="EMBL" id="BLAL01000285">
    <property type="protein sequence ID" value="GET00538.1"/>
    <property type="molecule type" value="Genomic_DNA"/>
</dbReference>
<feature type="domain" description="C2" evidence="1">
    <location>
        <begin position="1"/>
        <end position="105"/>
    </location>
</feature>
<dbReference type="Gene3D" id="2.60.40.150">
    <property type="entry name" value="C2 domain"/>
    <property type="match status" value="1"/>
</dbReference>
<evidence type="ECO:0000313" key="2">
    <source>
        <dbReference type="EMBL" id="GBB94769.1"/>
    </source>
</evidence>
<keyword evidence="4" id="KW-1185">Reference proteome</keyword>
<proteinExistence type="predicted"/>
<dbReference type="STRING" id="94130.A0A2Z6RAU6"/>
<reference evidence="2 4" key="1">
    <citation type="submission" date="2017-11" db="EMBL/GenBank/DDBJ databases">
        <title>The genome of Rhizophagus clarus HR1 reveals common genetic basis of auxotrophy among arbuscular mycorrhizal fungi.</title>
        <authorList>
            <person name="Kobayashi Y."/>
        </authorList>
    </citation>
    <scope>NUCLEOTIDE SEQUENCE [LARGE SCALE GENOMIC DNA]</scope>
    <source>
        <strain evidence="2 4">HR1</strain>
    </source>
</reference>
<name>A0A2Z6RAU6_9GLOM</name>
<dbReference type="Proteomes" id="UP000247702">
    <property type="component" value="Unassembled WGS sequence"/>
</dbReference>
<evidence type="ECO:0000313" key="4">
    <source>
        <dbReference type="Proteomes" id="UP000247702"/>
    </source>
</evidence>
<accession>A0A2Z6RAU6</accession>
<dbReference type="CDD" id="cd00030">
    <property type="entry name" value="C2"/>
    <property type="match status" value="1"/>
</dbReference>
<dbReference type="PROSITE" id="PS50004">
    <property type="entry name" value="C2"/>
    <property type="match status" value="1"/>
</dbReference>
<evidence type="ECO:0000313" key="3">
    <source>
        <dbReference type="EMBL" id="GET00538.1"/>
    </source>
</evidence>
<evidence type="ECO:0000259" key="1">
    <source>
        <dbReference type="PROSITE" id="PS50004"/>
    </source>
</evidence>
<dbReference type="PANTHER" id="PTHR47052:SF3">
    <property type="entry name" value="INGRESSION PROTEIN 1"/>
    <property type="match status" value="1"/>
</dbReference>
<reference evidence="3" key="2">
    <citation type="submission" date="2019-10" db="EMBL/GenBank/DDBJ databases">
        <title>Conservation and host-specific expression of non-tandemly repeated heterogenous ribosome RNA gene in arbuscular mycorrhizal fungi.</title>
        <authorList>
            <person name="Maeda T."/>
            <person name="Kobayashi Y."/>
            <person name="Nakagawa T."/>
            <person name="Ezawa T."/>
            <person name="Yamaguchi K."/>
            <person name="Bino T."/>
            <person name="Nishimoto Y."/>
            <person name="Shigenobu S."/>
            <person name="Kawaguchi M."/>
        </authorList>
    </citation>
    <scope>NUCLEOTIDE SEQUENCE</scope>
    <source>
        <strain evidence="3">HR1</strain>
    </source>
</reference>
<dbReference type="PANTHER" id="PTHR47052">
    <property type="entry name" value="CONSERVED SERINE PROLINE-RICH PROTEIN (AFU_ORTHOLOGUE AFUA_2G01790)"/>
    <property type="match status" value="1"/>
</dbReference>
<sequence>MTKKGTLTVTVVEAKNLKDEDLIGKSDPYINLILDKTNKQIQHTTTKSGDLNPTYNETFTFRTDGDSHLKIECWDKDTITSDDIIGKAEVSLSHVISKGSDECWVKLKSGKLGIRSKGEVLLRMSFEPFE</sequence>
<dbReference type="EMBL" id="BEXD01001569">
    <property type="protein sequence ID" value="GBB94769.1"/>
    <property type="molecule type" value="Genomic_DNA"/>
</dbReference>
<dbReference type="SMART" id="SM00239">
    <property type="entry name" value="C2"/>
    <property type="match status" value="1"/>
</dbReference>
<dbReference type="InterPro" id="IPR035892">
    <property type="entry name" value="C2_domain_sf"/>
</dbReference>
<dbReference type="AlphaFoldDB" id="A0A2Z6RAU6"/>
<organism evidence="2 4">
    <name type="scientific">Rhizophagus clarus</name>
    <dbReference type="NCBI Taxonomy" id="94130"/>
    <lineage>
        <taxon>Eukaryota</taxon>
        <taxon>Fungi</taxon>
        <taxon>Fungi incertae sedis</taxon>
        <taxon>Mucoromycota</taxon>
        <taxon>Glomeromycotina</taxon>
        <taxon>Glomeromycetes</taxon>
        <taxon>Glomerales</taxon>
        <taxon>Glomeraceae</taxon>
        <taxon>Rhizophagus</taxon>
    </lineage>
</organism>
<dbReference type="Pfam" id="PF00168">
    <property type="entry name" value="C2"/>
    <property type="match status" value="1"/>
</dbReference>
<comment type="caution">
    <text evidence="2">The sequence shown here is derived from an EMBL/GenBank/DDBJ whole genome shotgun (WGS) entry which is preliminary data.</text>
</comment>